<protein>
    <submittedName>
        <fullName evidence="1">Uncharacterized protein</fullName>
    </submittedName>
</protein>
<name>A0A8S5S0F3_9CAUD</name>
<proteinExistence type="predicted"/>
<evidence type="ECO:0000313" key="1">
    <source>
        <dbReference type="EMBL" id="DAF44385.1"/>
    </source>
</evidence>
<organism evidence="1">
    <name type="scientific">Podoviridae sp. ct8Lf7</name>
    <dbReference type="NCBI Taxonomy" id="2827723"/>
    <lineage>
        <taxon>Viruses</taxon>
        <taxon>Duplodnaviria</taxon>
        <taxon>Heunggongvirae</taxon>
        <taxon>Uroviricota</taxon>
        <taxon>Caudoviricetes</taxon>
    </lineage>
</organism>
<sequence>MKEKDNKLSFYNNNDILKSDGEISFERCREKYNTLVYVFPKGAYFPNRAWGGADNETPPQEKAQKNSPVTLFVSYADEAIND</sequence>
<dbReference type="EMBL" id="BK032511">
    <property type="protein sequence ID" value="DAF44385.1"/>
    <property type="molecule type" value="Genomic_DNA"/>
</dbReference>
<reference evidence="1" key="1">
    <citation type="journal article" date="2021" name="Proc. Natl. Acad. Sci. U.S.A.">
        <title>A Catalog of Tens of Thousands of Viruses from Human Metagenomes Reveals Hidden Associations with Chronic Diseases.</title>
        <authorList>
            <person name="Tisza M.J."/>
            <person name="Buck C.B."/>
        </authorList>
    </citation>
    <scope>NUCLEOTIDE SEQUENCE</scope>
    <source>
        <strain evidence="1">Ct8Lf7</strain>
    </source>
</reference>
<accession>A0A8S5S0F3</accession>